<proteinExistence type="predicted"/>
<dbReference type="EMBL" id="OFSM01000021">
    <property type="protein sequence ID" value="SOY31079.1"/>
    <property type="molecule type" value="Genomic_DNA"/>
</dbReference>
<evidence type="ECO:0008006" key="4">
    <source>
        <dbReference type="Google" id="ProtNLM"/>
    </source>
</evidence>
<keyword evidence="3" id="KW-1185">Reference proteome</keyword>
<evidence type="ECO:0000313" key="2">
    <source>
        <dbReference type="EMBL" id="SOY31079.1"/>
    </source>
</evidence>
<feature type="compositionally biased region" description="Polar residues" evidence="1">
    <location>
        <begin position="135"/>
        <end position="149"/>
    </location>
</feature>
<evidence type="ECO:0000313" key="3">
    <source>
        <dbReference type="Proteomes" id="UP000236311"/>
    </source>
</evidence>
<feature type="region of interest" description="Disordered" evidence="1">
    <location>
        <begin position="124"/>
        <end position="152"/>
    </location>
</feature>
<name>A0A2K4ZKR6_9FIRM</name>
<dbReference type="OrthoDB" id="7365718at2"/>
<dbReference type="RefSeq" id="WP_103241083.1">
    <property type="nucleotide sequence ID" value="NZ_JANJZD010000024.1"/>
</dbReference>
<organism evidence="2 3">
    <name type="scientific">Acetatifactor muris</name>
    <dbReference type="NCBI Taxonomy" id="879566"/>
    <lineage>
        <taxon>Bacteria</taxon>
        <taxon>Bacillati</taxon>
        <taxon>Bacillota</taxon>
        <taxon>Clostridia</taxon>
        <taxon>Lachnospirales</taxon>
        <taxon>Lachnospiraceae</taxon>
        <taxon>Acetatifactor</taxon>
    </lineage>
</organism>
<protein>
    <recommendedName>
        <fullName evidence="4">Phage replication protein O</fullName>
    </recommendedName>
</protein>
<feature type="region of interest" description="Disordered" evidence="1">
    <location>
        <begin position="227"/>
        <end position="248"/>
    </location>
</feature>
<dbReference type="AlphaFoldDB" id="A0A2K4ZKR6"/>
<gene>
    <name evidence="2" type="ORF">AMURIS_03813</name>
</gene>
<reference evidence="2 3" key="1">
    <citation type="submission" date="2018-01" db="EMBL/GenBank/DDBJ databases">
        <authorList>
            <person name="Gaut B.S."/>
            <person name="Morton B.R."/>
            <person name="Clegg M.T."/>
            <person name="Duvall M.R."/>
        </authorList>
    </citation>
    <scope>NUCLEOTIDE SEQUENCE [LARGE SCALE GENOMIC DNA]</scope>
    <source>
        <strain evidence="2">GP69</strain>
    </source>
</reference>
<accession>A0A2K4ZKR6</accession>
<dbReference type="Proteomes" id="UP000236311">
    <property type="component" value="Unassembled WGS sequence"/>
</dbReference>
<sequence>MPNRILKESICRSEEIDSLSWFEEVLFYRLIVICDDFGRYDGRAKIIKGSCFPLKDVTEKDIDKALDKLSAVGLVRVYKAQGRPYLQLVTWAEHQRIRNQKSKYPEYTCDCELLLSNDSKGQQKEASDNKCVRNPIQSESKSESESNADICSEQKAAAEPPVITLSLNTGEEYAVTRGDVEGWMELYPAVDVMQCLRNMKGWLMSNPAKRKTARGITRFITTWLQKEQDRGGTPRYRPIANREPAGASRVEQFAAGAREWANNG</sequence>
<evidence type="ECO:0000256" key="1">
    <source>
        <dbReference type="SAM" id="MobiDB-lite"/>
    </source>
</evidence>